<dbReference type="SUPFAM" id="SSF51604">
    <property type="entry name" value="Enolase C-terminal domain-like"/>
    <property type="match status" value="1"/>
</dbReference>
<dbReference type="InterPro" id="IPR013342">
    <property type="entry name" value="Mandelate_racemase_C"/>
</dbReference>
<comment type="caution">
    <text evidence="4">The sequence shown here is derived from an EMBL/GenBank/DDBJ whole genome shotgun (WGS) entry which is preliminary data.</text>
</comment>
<dbReference type="Pfam" id="PF13378">
    <property type="entry name" value="MR_MLE_C"/>
    <property type="match status" value="1"/>
</dbReference>
<evidence type="ECO:0000259" key="3">
    <source>
        <dbReference type="SMART" id="SM00922"/>
    </source>
</evidence>
<name>A0ABY2SM41_9HYPH</name>
<evidence type="ECO:0000313" key="5">
    <source>
        <dbReference type="Proteomes" id="UP000305202"/>
    </source>
</evidence>
<dbReference type="InterPro" id="IPR034593">
    <property type="entry name" value="DgoD-like"/>
</dbReference>
<comment type="similarity">
    <text evidence="1">Belongs to the mandelate racemase/muconate lactonizing enzyme family.</text>
</comment>
<dbReference type="PROSITE" id="PS00909">
    <property type="entry name" value="MR_MLE_2"/>
    <property type="match status" value="1"/>
</dbReference>
<dbReference type="InterPro" id="IPR018110">
    <property type="entry name" value="Mandel_Rmase/mucon_lact_enz_CS"/>
</dbReference>
<feature type="domain" description="Mandelate racemase/muconate lactonizing enzyme C-terminal" evidence="3">
    <location>
        <begin position="142"/>
        <end position="238"/>
    </location>
</feature>
<protein>
    <submittedName>
        <fullName evidence="4">Mandelate racemase</fullName>
    </submittedName>
</protein>
<dbReference type="Gene3D" id="3.20.20.120">
    <property type="entry name" value="Enolase-like C-terminal domain"/>
    <property type="match status" value="1"/>
</dbReference>
<reference evidence="4 5" key="1">
    <citation type="submission" date="2019-04" db="EMBL/GenBank/DDBJ databases">
        <authorList>
            <person name="Li M."/>
            <person name="Gao C."/>
        </authorList>
    </citation>
    <scope>NUCLEOTIDE SEQUENCE [LARGE SCALE GENOMIC DNA]</scope>
    <source>
        <strain evidence="4 5">BGMRC 2031</strain>
    </source>
</reference>
<evidence type="ECO:0000313" key="4">
    <source>
        <dbReference type="EMBL" id="TKI05955.1"/>
    </source>
</evidence>
<gene>
    <name evidence="4" type="ORF">FCN80_12125</name>
</gene>
<dbReference type="InterPro" id="IPR036849">
    <property type="entry name" value="Enolase-like_C_sf"/>
</dbReference>
<dbReference type="PANTHER" id="PTHR48080">
    <property type="entry name" value="D-GALACTONATE DEHYDRATASE-RELATED"/>
    <property type="match status" value="1"/>
</dbReference>
<dbReference type="EMBL" id="SZPQ01000016">
    <property type="protein sequence ID" value="TKI05955.1"/>
    <property type="molecule type" value="Genomic_DNA"/>
</dbReference>
<dbReference type="PANTHER" id="PTHR48080:SF3">
    <property type="entry name" value="ENOLASE SUPERFAMILY MEMBER DDB_G0284701"/>
    <property type="match status" value="1"/>
</dbReference>
<dbReference type="SMART" id="SM00922">
    <property type="entry name" value="MR_MLE"/>
    <property type="match status" value="1"/>
</dbReference>
<proteinExistence type="inferred from homology"/>
<dbReference type="InterPro" id="IPR029017">
    <property type="entry name" value="Enolase-like_N"/>
</dbReference>
<evidence type="ECO:0000256" key="2">
    <source>
        <dbReference type="ARBA" id="ARBA00022723"/>
    </source>
</evidence>
<sequence length="363" mass="39754">MKGRLYRADLHYRGVQLHTASSGSVPALQSLYLLLDDGRYRGLGEVRVNIGYLNGLDAQQVLGDVRAALSCWEWSLPAEEQRARSETLLAPYLPPTRMLLDSALHDLAARRAGTSVAGLLGANDPVPVAAATNQTLFLGDMDTFMRQAVDYVARGFTQLKVRIGADEFDEDIRRLTALRERFGHRVQLAADVNGQWDPDEAAEHLRALAPFDLNYVEQPIGPQWPDQLVRLAELSTVPLMLDESVSSEADVDRIIALRGKVWAHLKLVKLGGIAPTVRAARRLHSAGIPFMVGQMNEGAVATAAALHVAYLTRPRYAELYGADGIVDDPASGLIYQHGRVSCLPTAGLGIEFDPDRSVLLQEF</sequence>
<dbReference type="InterPro" id="IPR029065">
    <property type="entry name" value="Enolase_C-like"/>
</dbReference>
<accession>A0ABY2SM41</accession>
<organism evidence="4 5">
    <name type="scientific">Martelella alba</name>
    <dbReference type="NCBI Taxonomy" id="2590451"/>
    <lineage>
        <taxon>Bacteria</taxon>
        <taxon>Pseudomonadati</taxon>
        <taxon>Pseudomonadota</taxon>
        <taxon>Alphaproteobacteria</taxon>
        <taxon>Hyphomicrobiales</taxon>
        <taxon>Aurantimonadaceae</taxon>
        <taxon>Martelella</taxon>
    </lineage>
</organism>
<dbReference type="SUPFAM" id="SSF54826">
    <property type="entry name" value="Enolase N-terminal domain-like"/>
    <property type="match status" value="1"/>
</dbReference>
<dbReference type="RefSeq" id="WP_136990417.1">
    <property type="nucleotide sequence ID" value="NZ_SZPQ01000016.1"/>
</dbReference>
<dbReference type="SFLD" id="SFLDS00001">
    <property type="entry name" value="Enolase"/>
    <property type="match status" value="1"/>
</dbReference>
<keyword evidence="2" id="KW-0479">Metal-binding</keyword>
<dbReference type="Proteomes" id="UP000305202">
    <property type="component" value="Unassembled WGS sequence"/>
</dbReference>
<dbReference type="Gene3D" id="3.30.390.10">
    <property type="entry name" value="Enolase-like, N-terminal domain"/>
    <property type="match status" value="1"/>
</dbReference>
<evidence type="ECO:0000256" key="1">
    <source>
        <dbReference type="ARBA" id="ARBA00008031"/>
    </source>
</evidence>
<keyword evidence="5" id="KW-1185">Reference proteome</keyword>